<feature type="compositionally biased region" description="Low complexity" evidence="2">
    <location>
        <begin position="9"/>
        <end position="20"/>
    </location>
</feature>
<protein>
    <submittedName>
        <fullName evidence="3">Uncharacterized protein</fullName>
    </submittedName>
</protein>
<feature type="coiled-coil region" evidence="1">
    <location>
        <begin position="115"/>
        <end position="192"/>
    </location>
</feature>
<accession>A0A8K0SEN2</accession>
<evidence type="ECO:0000313" key="4">
    <source>
        <dbReference type="Proteomes" id="UP000813444"/>
    </source>
</evidence>
<evidence type="ECO:0000313" key="3">
    <source>
        <dbReference type="EMBL" id="KAH7304390.1"/>
    </source>
</evidence>
<keyword evidence="4" id="KW-1185">Reference proteome</keyword>
<feature type="coiled-coil region" evidence="1">
    <location>
        <begin position="218"/>
        <end position="256"/>
    </location>
</feature>
<proteinExistence type="predicted"/>
<evidence type="ECO:0000256" key="1">
    <source>
        <dbReference type="SAM" id="Coils"/>
    </source>
</evidence>
<feature type="region of interest" description="Disordered" evidence="2">
    <location>
        <begin position="1"/>
        <end position="35"/>
    </location>
</feature>
<evidence type="ECO:0000256" key="2">
    <source>
        <dbReference type="SAM" id="MobiDB-lite"/>
    </source>
</evidence>
<sequence length="307" mass="35335">MTNQLNGKTTQVTRPTPQRPALQLTKGLTMSEGRPIPELHENKATTRTQGTEMNMIPWIETSGLRLKRFEHVAKTVSLWLVADYDELYNNYDTLRARYSYLHKKYNSVLADSTKLESAEAALEEQKALMRVVEAELAQTKDEMEKKNNQVAQLEKQLATIWLQGIDDQGNDTERLKATIAAHNQTINSYKEENAAQATENIAAKTLIRYMEDFQKELERAHAQELASLRQKNKDLEEALREAVKVQEERKEIAEKLEIDSQLQSQQLASVKQALGNWLPDLHDNFDNITTVFAELEKRTRKKRKQVQ</sequence>
<keyword evidence="1" id="KW-0175">Coiled coil</keyword>
<dbReference type="OrthoDB" id="188741at2759"/>
<reference evidence="3" key="1">
    <citation type="journal article" date="2021" name="Nat. Commun.">
        <title>Genetic determinants of endophytism in the Arabidopsis root mycobiome.</title>
        <authorList>
            <person name="Mesny F."/>
            <person name="Miyauchi S."/>
            <person name="Thiergart T."/>
            <person name="Pickel B."/>
            <person name="Atanasova L."/>
            <person name="Karlsson M."/>
            <person name="Huettel B."/>
            <person name="Barry K.W."/>
            <person name="Haridas S."/>
            <person name="Chen C."/>
            <person name="Bauer D."/>
            <person name="Andreopoulos W."/>
            <person name="Pangilinan J."/>
            <person name="LaButti K."/>
            <person name="Riley R."/>
            <person name="Lipzen A."/>
            <person name="Clum A."/>
            <person name="Drula E."/>
            <person name="Henrissat B."/>
            <person name="Kohler A."/>
            <person name="Grigoriev I.V."/>
            <person name="Martin F.M."/>
            <person name="Hacquard S."/>
        </authorList>
    </citation>
    <scope>NUCLEOTIDE SEQUENCE</scope>
    <source>
        <strain evidence="3">MPI-CAGE-CH-0235</strain>
    </source>
</reference>
<gene>
    <name evidence="3" type="ORF">B0I35DRAFT_414452</name>
</gene>
<comment type="caution">
    <text evidence="3">The sequence shown here is derived from an EMBL/GenBank/DDBJ whole genome shotgun (WGS) entry which is preliminary data.</text>
</comment>
<dbReference type="Proteomes" id="UP000813444">
    <property type="component" value="Unassembled WGS sequence"/>
</dbReference>
<dbReference type="AlphaFoldDB" id="A0A8K0SEN2"/>
<name>A0A8K0SEN2_9HYPO</name>
<dbReference type="EMBL" id="JAGPNK010000023">
    <property type="protein sequence ID" value="KAH7304390.1"/>
    <property type="molecule type" value="Genomic_DNA"/>
</dbReference>
<organism evidence="3 4">
    <name type="scientific">Stachybotrys elegans</name>
    <dbReference type="NCBI Taxonomy" id="80388"/>
    <lineage>
        <taxon>Eukaryota</taxon>
        <taxon>Fungi</taxon>
        <taxon>Dikarya</taxon>
        <taxon>Ascomycota</taxon>
        <taxon>Pezizomycotina</taxon>
        <taxon>Sordariomycetes</taxon>
        <taxon>Hypocreomycetidae</taxon>
        <taxon>Hypocreales</taxon>
        <taxon>Stachybotryaceae</taxon>
        <taxon>Stachybotrys</taxon>
    </lineage>
</organism>